<organism evidence="3 4">
    <name type="scientific">Salinactinospora qingdaonensis</name>
    <dbReference type="NCBI Taxonomy" id="702744"/>
    <lineage>
        <taxon>Bacteria</taxon>
        <taxon>Bacillati</taxon>
        <taxon>Actinomycetota</taxon>
        <taxon>Actinomycetes</taxon>
        <taxon>Streptosporangiales</taxon>
        <taxon>Nocardiopsidaceae</taxon>
        <taxon>Salinactinospora</taxon>
    </lineage>
</organism>
<feature type="compositionally biased region" description="Low complexity" evidence="1">
    <location>
        <begin position="185"/>
        <end position="197"/>
    </location>
</feature>
<dbReference type="PROSITE" id="PS51257">
    <property type="entry name" value="PROKAR_LIPOPROTEIN"/>
    <property type="match status" value="1"/>
</dbReference>
<name>A0ABP7F5T1_9ACTN</name>
<evidence type="ECO:0000256" key="2">
    <source>
        <dbReference type="SAM" id="Phobius"/>
    </source>
</evidence>
<feature type="compositionally biased region" description="Polar residues" evidence="1">
    <location>
        <begin position="410"/>
        <end position="419"/>
    </location>
</feature>
<dbReference type="RefSeq" id="WP_344967489.1">
    <property type="nucleotide sequence ID" value="NZ_BAABDD010000003.1"/>
</dbReference>
<keyword evidence="2" id="KW-1133">Transmembrane helix</keyword>
<feature type="compositionally biased region" description="Low complexity" evidence="1">
    <location>
        <begin position="366"/>
        <end position="386"/>
    </location>
</feature>
<feature type="compositionally biased region" description="Acidic residues" evidence="1">
    <location>
        <begin position="307"/>
        <end position="323"/>
    </location>
</feature>
<comment type="caution">
    <text evidence="3">The sequence shown here is derived from an EMBL/GenBank/DDBJ whole genome shotgun (WGS) entry which is preliminary data.</text>
</comment>
<sequence length="491" mass="50157">MASGERGLPSRFPLRVLAGVPLGAVFIGCTMIPMLPAEASPEGLSVDVGLAADDADDDLAAVTVRPGQRFDVEVEAANGLSDSDIEITGSHVSVTSQGESVEAKISELSFEPPVVEPTVTSEAEGQVTAPQQEGKYLLTVTVRYTYTVPGQCGSPSESPSPTPSETPSSDPSDTPTETPSPDPSDTPTETPSLSPSETPSPDPSDTPTETPSPDPSDTPTETPSPTPSASDSLDPSASASPSKSTLPDPSPSPSSPEPSNEGESSGDPTADTVRPASHGVDSESAQECAPVTTWGSVPGVTTFVVDAAEEEEKDEEGNEDDKEGDATTEPSDDEETTGSAEEENGEQDNDGDGNSRDDETEGDGPSGDSPSRSAPHTHSPVTTTPPGLGEFGGGNRANLPTGALDLPFLTGSSADSSDGQVELPEVTPEDNSNGDNASATTATNAAATVGGTIAPSVLLLFLLLLLLLSTPLAPARRVRANGGYRGRRRKN</sequence>
<proteinExistence type="predicted"/>
<feature type="compositionally biased region" description="Pro residues" evidence="1">
    <location>
        <begin position="198"/>
        <end position="226"/>
    </location>
</feature>
<feature type="compositionally biased region" description="Acidic residues" evidence="1">
    <location>
        <begin position="330"/>
        <end position="351"/>
    </location>
</feature>
<feature type="region of interest" description="Disordered" evidence="1">
    <location>
        <begin position="149"/>
        <end position="439"/>
    </location>
</feature>
<feature type="compositionally biased region" description="Low complexity" evidence="1">
    <location>
        <begin position="165"/>
        <end position="177"/>
    </location>
</feature>
<accession>A0ABP7F5T1</accession>
<keyword evidence="4" id="KW-1185">Reference proteome</keyword>
<feature type="transmembrane region" description="Helical" evidence="2">
    <location>
        <begin position="12"/>
        <end position="35"/>
    </location>
</feature>
<gene>
    <name evidence="3" type="ORF">GCM10022402_08510</name>
</gene>
<keyword evidence="2" id="KW-0812">Transmembrane</keyword>
<keyword evidence="2" id="KW-0472">Membrane</keyword>
<feature type="compositionally biased region" description="Low complexity" evidence="1">
    <location>
        <begin position="227"/>
        <end position="247"/>
    </location>
</feature>
<feature type="transmembrane region" description="Helical" evidence="2">
    <location>
        <begin position="445"/>
        <end position="468"/>
    </location>
</feature>
<evidence type="ECO:0000313" key="4">
    <source>
        <dbReference type="Proteomes" id="UP001500908"/>
    </source>
</evidence>
<protein>
    <submittedName>
        <fullName evidence="3">Uncharacterized protein</fullName>
    </submittedName>
</protein>
<dbReference type="EMBL" id="BAABDD010000003">
    <property type="protein sequence ID" value="GAA3730132.1"/>
    <property type="molecule type" value="Genomic_DNA"/>
</dbReference>
<evidence type="ECO:0000313" key="3">
    <source>
        <dbReference type="EMBL" id="GAA3730132.1"/>
    </source>
</evidence>
<evidence type="ECO:0000256" key="1">
    <source>
        <dbReference type="SAM" id="MobiDB-lite"/>
    </source>
</evidence>
<reference evidence="4" key="1">
    <citation type="journal article" date="2019" name="Int. J. Syst. Evol. Microbiol.">
        <title>The Global Catalogue of Microorganisms (GCM) 10K type strain sequencing project: providing services to taxonomists for standard genome sequencing and annotation.</title>
        <authorList>
            <consortium name="The Broad Institute Genomics Platform"/>
            <consortium name="The Broad Institute Genome Sequencing Center for Infectious Disease"/>
            <person name="Wu L."/>
            <person name="Ma J."/>
        </authorList>
    </citation>
    <scope>NUCLEOTIDE SEQUENCE [LARGE SCALE GENOMIC DNA]</scope>
    <source>
        <strain evidence="4">JCM 17137</strain>
    </source>
</reference>
<dbReference type="Proteomes" id="UP001500908">
    <property type="component" value="Unassembled WGS sequence"/>
</dbReference>